<reference evidence="2" key="1">
    <citation type="journal article" date="2021" name="PeerJ">
        <title>Extensive microbial diversity within the chicken gut microbiome revealed by metagenomics and culture.</title>
        <authorList>
            <person name="Gilroy R."/>
            <person name="Ravi A."/>
            <person name="Getino M."/>
            <person name="Pursley I."/>
            <person name="Horton D.L."/>
            <person name="Alikhan N.F."/>
            <person name="Baker D."/>
            <person name="Gharbi K."/>
            <person name="Hall N."/>
            <person name="Watson M."/>
            <person name="Adriaenssens E.M."/>
            <person name="Foster-Nyarko E."/>
            <person name="Jarju S."/>
            <person name="Secka A."/>
            <person name="Antonio M."/>
            <person name="Oren A."/>
            <person name="Chaudhuri R.R."/>
            <person name="La Ragione R."/>
            <person name="Hildebrand F."/>
            <person name="Pallen M.J."/>
        </authorList>
    </citation>
    <scope>NUCLEOTIDE SEQUENCE</scope>
    <source>
        <strain evidence="2">4376</strain>
    </source>
</reference>
<evidence type="ECO:0000313" key="2">
    <source>
        <dbReference type="EMBL" id="HIW96027.1"/>
    </source>
</evidence>
<evidence type="ECO:0000259" key="1">
    <source>
        <dbReference type="Pfam" id="PF26572"/>
    </source>
</evidence>
<dbReference type="Proteomes" id="UP000824189">
    <property type="component" value="Unassembled WGS sequence"/>
</dbReference>
<evidence type="ECO:0000313" key="3">
    <source>
        <dbReference type="Proteomes" id="UP000824189"/>
    </source>
</evidence>
<comment type="caution">
    <text evidence="2">The sequence shown here is derived from an EMBL/GenBank/DDBJ whole genome shotgun (WGS) entry which is preliminary data.</text>
</comment>
<dbReference type="AlphaFoldDB" id="A0A9D1UQ72"/>
<gene>
    <name evidence="2" type="ORF">H9867_06045</name>
</gene>
<sequence>MTLTLNLAPALAPATPHATKKAGTGALRRAQTVLRRALAMDAQAMVRARQAGPRSVDLFITTPLKAIVSQRIPGTLEGETTSATGVDHAVTGASQLAEALSWASDTTTHVPFGPALGLVWPGALPPEAGYDLVDTVPGETLRALHAEIAQESKAHSGPLGVAKSLLEQKVVEVVGVPSPKNNDQPPRVELQGRWVAALGGLGLIAEPTAPQLRDHDYARVAVGGSWIRVDGLFGSLYAPKPGGLARVP</sequence>
<proteinExistence type="predicted"/>
<dbReference type="EMBL" id="DXFZ01000072">
    <property type="protein sequence ID" value="HIW96027.1"/>
    <property type="molecule type" value="Genomic_DNA"/>
</dbReference>
<reference evidence="2" key="2">
    <citation type="submission" date="2021-04" db="EMBL/GenBank/DDBJ databases">
        <authorList>
            <person name="Gilroy R."/>
        </authorList>
    </citation>
    <scope>NUCLEOTIDE SEQUENCE</scope>
    <source>
        <strain evidence="2">4376</strain>
    </source>
</reference>
<name>A0A9D1UQ72_9CORY</name>
<protein>
    <recommendedName>
        <fullName evidence="1">DUF8185 domain-containing protein</fullName>
    </recommendedName>
</protein>
<accession>A0A9D1UQ72</accession>
<organism evidence="2 3">
    <name type="scientific">Candidatus Corynebacterium gallistercoris</name>
    <dbReference type="NCBI Taxonomy" id="2838530"/>
    <lineage>
        <taxon>Bacteria</taxon>
        <taxon>Bacillati</taxon>
        <taxon>Actinomycetota</taxon>
        <taxon>Actinomycetes</taxon>
        <taxon>Mycobacteriales</taxon>
        <taxon>Corynebacteriaceae</taxon>
        <taxon>Corynebacterium</taxon>
    </lineage>
</organism>
<dbReference type="Pfam" id="PF26572">
    <property type="entry name" value="DUF8185"/>
    <property type="match status" value="1"/>
</dbReference>
<dbReference type="InterPro" id="IPR058498">
    <property type="entry name" value="DUF8185"/>
</dbReference>
<feature type="domain" description="DUF8185" evidence="1">
    <location>
        <begin position="125"/>
        <end position="241"/>
    </location>
</feature>